<dbReference type="EMBL" id="BSDZ01000089">
    <property type="protein sequence ID" value="GLI69877.1"/>
    <property type="molecule type" value="Genomic_DNA"/>
</dbReference>
<feature type="domain" description="PhoD-like phosphatase" evidence="1">
    <location>
        <begin position="437"/>
        <end position="537"/>
    </location>
</feature>
<dbReference type="PANTHER" id="PTHR46689">
    <property type="entry name" value="MEMBRANE PROTEIN, PUTATIVE-RELATED"/>
    <property type="match status" value="1"/>
</dbReference>
<sequence length="639" mass="71512">MPENPLQRPLCESNESANPTDVVLDLCGPISGKGSVIPENTCCCTKLQAPHTVGPFLKFWGLERAPSAPGPANGAVAAEIVPEARAPRVWLGSLLVVTQAQVGDVAVELKEGSPGSVLEAEQLDSFDGWVALRFRLRIPLAEQDTKVHYAVTVSGQPLRLHQGDGGFCFHVAGTNSQCNAHWGFYSCSGFTPDVPPEHREDKWRGITPLWNDIRAVHNKAPLHLLVGGGDQLYCDDVWTLPSLAIFLKIPVKTEDDRTRKNVEPYDAGMRTQVDAYYFHHYCCHFSQPPIADVYALVPQVMSWDDHDIFDGWGSYAPYLQDSAVFKGVFASALRWYCVFQQHCKVEEKLPVAVYEVGRRTAIVACDMRHQRRPDEIVPLEHYMKISMLCTQLPKDIEHVVFVSTVPVVYPHVKGARTVLNLLKNGFLQCLLGTLGAKQLNQFGEPELLDDLDDHWSAPDHREERRFLIENLQMLSKYRGCRVTLLSGDVHVCGLGRLLSYPEPSDEMLLHDFRYMPQVISSAISNPPPPGGLIALLNFCSHGGRINRATHHKMTRELRKRTGLKVALENKRNWCEVQEEPFGNSGHALVFKLRVEELPVDAGTIKDYSVQVPPLQKLNGEYYDTRRGGLLARLKHNGVE</sequence>
<dbReference type="CDD" id="cd07389">
    <property type="entry name" value="MPP_PhoD"/>
    <property type="match status" value="1"/>
</dbReference>
<dbReference type="Gene3D" id="3.60.21.70">
    <property type="entry name" value="PhoD-like phosphatase"/>
    <property type="match status" value="1"/>
</dbReference>
<dbReference type="InterPro" id="IPR018946">
    <property type="entry name" value="PhoD-like_MPP"/>
</dbReference>
<protein>
    <recommendedName>
        <fullName evidence="1">PhoD-like phosphatase domain-containing protein</fullName>
    </recommendedName>
</protein>
<dbReference type="Pfam" id="PF19050">
    <property type="entry name" value="PhoD_2"/>
    <property type="match status" value="2"/>
</dbReference>
<organism evidence="2 3">
    <name type="scientific">Volvox africanus</name>
    <dbReference type="NCBI Taxonomy" id="51714"/>
    <lineage>
        <taxon>Eukaryota</taxon>
        <taxon>Viridiplantae</taxon>
        <taxon>Chlorophyta</taxon>
        <taxon>core chlorophytes</taxon>
        <taxon>Chlorophyceae</taxon>
        <taxon>CS clade</taxon>
        <taxon>Chlamydomonadales</taxon>
        <taxon>Volvocaceae</taxon>
        <taxon>Volvox</taxon>
    </lineage>
</organism>
<keyword evidence="3" id="KW-1185">Reference proteome</keyword>
<evidence type="ECO:0000313" key="3">
    <source>
        <dbReference type="Proteomes" id="UP001165090"/>
    </source>
</evidence>
<accession>A0ABQ5SKI1</accession>
<name>A0ABQ5SKI1_9CHLO</name>
<dbReference type="PANTHER" id="PTHR46689:SF1">
    <property type="entry name" value="PHOD-LIKE PHOSPHATASE DOMAIN-CONTAINING PROTEIN"/>
    <property type="match status" value="1"/>
</dbReference>
<dbReference type="InterPro" id="IPR043904">
    <property type="entry name" value="PhoD_2-like"/>
</dbReference>
<feature type="domain" description="PhoD-like phosphatase" evidence="1">
    <location>
        <begin position="161"/>
        <end position="424"/>
    </location>
</feature>
<dbReference type="Proteomes" id="UP001165090">
    <property type="component" value="Unassembled WGS sequence"/>
</dbReference>
<dbReference type="InterPro" id="IPR038607">
    <property type="entry name" value="PhoD-like_sf"/>
</dbReference>
<comment type="caution">
    <text evidence="2">The sequence shown here is derived from an EMBL/GenBank/DDBJ whole genome shotgun (WGS) entry which is preliminary data.</text>
</comment>
<reference evidence="2 3" key="1">
    <citation type="journal article" date="2023" name="IScience">
        <title>Expanded male sex-determining region conserved during the evolution of homothallism in the green alga Volvox.</title>
        <authorList>
            <person name="Yamamoto K."/>
            <person name="Matsuzaki R."/>
            <person name="Mahakham W."/>
            <person name="Heman W."/>
            <person name="Sekimoto H."/>
            <person name="Kawachi M."/>
            <person name="Minakuchi Y."/>
            <person name="Toyoda A."/>
            <person name="Nozaki H."/>
        </authorList>
    </citation>
    <scope>NUCLEOTIDE SEQUENCE [LARGE SCALE GENOMIC DNA]</scope>
    <source>
        <strain evidence="2 3">NIES-4468</strain>
    </source>
</reference>
<gene>
    <name evidence="2" type="ORF">VaNZ11_014594</name>
</gene>
<evidence type="ECO:0000313" key="2">
    <source>
        <dbReference type="EMBL" id="GLI69877.1"/>
    </source>
</evidence>
<evidence type="ECO:0000259" key="1">
    <source>
        <dbReference type="Pfam" id="PF19050"/>
    </source>
</evidence>
<proteinExistence type="predicted"/>